<organism evidence="1 2">
    <name type="scientific">Klebsiella pneumoniae</name>
    <dbReference type="NCBI Taxonomy" id="573"/>
    <lineage>
        <taxon>Bacteria</taxon>
        <taxon>Pseudomonadati</taxon>
        <taxon>Pseudomonadota</taxon>
        <taxon>Gammaproteobacteria</taxon>
        <taxon>Enterobacterales</taxon>
        <taxon>Enterobacteriaceae</taxon>
        <taxon>Klebsiella/Raoultella group</taxon>
        <taxon>Klebsiella</taxon>
        <taxon>Klebsiella pneumoniae complex</taxon>
    </lineage>
</organism>
<dbReference type="PANTHER" id="PTHR45527">
    <property type="entry name" value="NONRIBOSOMAL PEPTIDE SYNTHETASE"/>
    <property type="match status" value="1"/>
</dbReference>
<dbReference type="GO" id="GO:0043041">
    <property type="term" value="P:amino acid activation for nonribosomal peptide biosynthetic process"/>
    <property type="evidence" value="ECO:0007669"/>
    <property type="project" value="TreeGrafter"/>
</dbReference>
<dbReference type="PANTHER" id="PTHR45527:SF1">
    <property type="entry name" value="FATTY ACID SYNTHASE"/>
    <property type="match status" value="1"/>
</dbReference>
<sequence>MVPERLVLLTHLPLTANGKVDRKRLQSLYDNLPRSQQQQETLSETEEKLAQLWGTLLGITPHIGRRQGFLN</sequence>
<dbReference type="Gene3D" id="3.30.300.30">
    <property type="match status" value="1"/>
</dbReference>
<dbReference type="InterPro" id="IPR045851">
    <property type="entry name" value="AMP-bd_C_sf"/>
</dbReference>
<reference evidence="1 2" key="1">
    <citation type="submission" date="2018-06" db="EMBL/GenBank/DDBJ databases">
        <authorList>
            <consortium name="Pathogen Informatics"/>
            <person name="Doyle S."/>
        </authorList>
    </citation>
    <scope>NUCLEOTIDE SEQUENCE [LARGE SCALE GENOMIC DNA]</scope>
    <source>
        <strain evidence="1 2">NCTC9601</strain>
    </source>
</reference>
<accession>A0A2X1QJW6</accession>
<gene>
    <name evidence="1" type="primary">lgrA</name>
    <name evidence="1" type="ORF">NCTC9601_00198</name>
</gene>
<protein>
    <submittedName>
        <fullName evidence="1">Iron aquisition yersiniabactin synthesis enzyme (Irp2)</fullName>
    </submittedName>
</protein>
<dbReference type="GO" id="GO:0031177">
    <property type="term" value="F:phosphopantetheine binding"/>
    <property type="evidence" value="ECO:0007669"/>
    <property type="project" value="TreeGrafter"/>
</dbReference>
<dbReference type="AlphaFoldDB" id="A0A2X1QJW6"/>
<evidence type="ECO:0000313" key="2">
    <source>
        <dbReference type="Proteomes" id="UP000251123"/>
    </source>
</evidence>
<name>A0A2X1QJW6_KLEPN</name>
<proteinExistence type="predicted"/>
<dbReference type="GO" id="GO:0005737">
    <property type="term" value="C:cytoplasm"/>
    <property type="evidence" value="ECO:0007669"/>
    <property type="project" value="TreeGrafter"/>
</dbReference>
<dbReference type="Proteomes" id="UP000251123">
    <property type="component" value="Unassembled WGS sequence"/>
</dbReference>
<dbReference type="EMBL" id="UASN01000002">
    <property type="protein sequence ID" value="SPX51629.1"/>
    <property type="molecule type" value="Genomic_DNA"/>
</dbReference>
<dbReference type="SUPFAM" id="SSF56801">
    <property type="entry name" value="Acetyl-CoA synthetase-like"/>
    <property type="match status" value="1"/>
</dbReference>
<evidence type="ECO:0000313" key="1">
    <source>
        <dbReference type="EMBL" id="SPX51629.1"/>
    </source>
</evidence>
<dbReference type="GO" id="GO:0044550">
    <property type="term" value="P:secondary metabolite biosynthetic process"/>
    <property type="evidence" value="ECO:0007669"/>
    <property type="project" value="TreeGrafter"/>
</dbReference>